<dbReference type="SUPFAM" id="SSF110087">
    <property type="entry name" value="DR1885-like metal-binding protein"/>
    <property type="match status" value="1"/>
</dbReference>
<dbReference type="Pfam" id="PF04314">
    <property type="entry name" value="PCuAC"/>
    <property type="match status" value="1"/>
</dbReference>
<keyword evidence="1" id="KW-0732">Signal</keyword>
<dbReference type="KEGG" id="snw:BBN63_17140"/>
<dbReference type="PROSITE" id="PS51257">
    <property type="entry name" value="PROKAR_LIPOPROTEIN"/>
    <property type="match status" value="1"/>
</dbReference>
<dbReference type="EMBL" id="CP018047">
    <property type="protein sequence ID" value="AQU67712.1"/>
    <property type="molecule type" value="Genomic_DNA"/>
</dbReference>
<feature type="chain" id="PRO_5038485713" evidence="1">
    <location>
        <begin position="25"/>
        <end position="156"/>
    </location>
</feature>
<accession>A0A1U9QTY8</accession>
<dbReference type="OrthoDB" id="9796962at2"/>
<dbReference type="InterPro" id="IPR007410">
    <property type="entry name" value="LpqE-like"/>
</dbReference>
<name>A0A1U9QTY8_STRNV</name>
<dbReference type="Gene3D" id="2.60.40.1890">
    <property type="entry name" value="PCu(A)C copper chaperone"/>
    <property type="match status" value="1"/>
</dbReference>
<organism evidence="2 3">
    <name type="scientific">Streptomyces niveus</name>
    <name type="common">Streptomyces spheroides</name>
    <dbReference type="NCBI Taxonomy" id="193462"/>
    <lineage>
        <taxon>Bacteria</taxon>
        <taxon>Bacillati</taxon>
        <taxon>Actinomycetota</taxon>
        <taxon>Actinomycetes</taxon>
        <taxon>Kitasatosporales</taxon>
        <taxon>Streptomycetaceae</taxon>
        <taxon>Streptomyces</taxon>
    </lineage>
</organism>
<dbReference type="InterPro" id="IPR058248">
    <property type="entry name" value="Lxx211020-like"/>
</dbReference>
<proteinExistence type="predicted"/>
<evidence type="ECO:0000313" key="2">
    <source>
        <dbReference type="EMBL" id="AQU67712.1"/>
    </source>
</evidence>
<evidence type="ECO:0000313" key="3">
    <source>
        <dbReference type="Proteomes" id="UP000189677"/>
    </source>
</evidence>
<sequence>MSRRGGRPLVGAVLVSLASATALAGCSSADASQDRPQLKVTGAFMPQPVGDMASGFLTVTNSGGAADKLTSVTSDVADDITIHETKDQRMRQVKSFDIPAEGELTLDRGGSHLMFMGLKKKLVQGQRISVELHFEKADPIEVDLPVKETTYNPTRH</sequence>
<keyword evidence="3" id="KW-1185">Reference proteome</keyword>
<gene>
    <name evidence="2" type="ORF">BBN63_17140</name>
</gene>
<feature type="signal peptide" evidence="1">
    <location>
        <begin position="1"/>
        <end position="24"/>
    </location>
</feature>
<dbReference type="PANTHER" id="PTHR36302">
    <property type="entry name" value="BLR7088 PROTEIN"/>
    <property type="match status" value="1"/>
</dbReference>
<evidence type="ECO:0000256" key="1">
    <source>
        <dbReference type="SAM" id="SignalP"/>
    </source>
</evidence>
<protein>
    <submittedName>
        <fullName evidence="2">Copper resistance protein CopZ</fullName>
    </submittedName>
</protein>
<reference evidence="2 3" key="1">
    <citation type="submission" date="2016-11" db="EMBL/GenBank/DDBJ databases">
        <title>Complete genome sequence of Streptomyces niveus SCSIO 3406.</title>
        <authorList>
            <person name="Zhu Q."/>
            <person name="Cheng W."/>
            <person name="Song Y."/>
            <person name="Li Q."/>
            <person name="Ju J."/>
        </authorList>
    </citation>
    <scope>NUCLEOTIDE SEQUENCE [LARGE SCALE GENOMIC DNA]</scope>
    <source>
        <strain evidence="2 3">SCSIO 3406</strain>
    </source>
</reference>
<dbReference type="Proteomes" id="UP000189677">
    <property type="component" value="Chromosome"/>
</dbReference>
<dbReference type="PANTHER" id="PTHR36302:SF1">
    <property type="entry name" value="COPPER CHAPERONE PCU(A)C"/>
    <property type="match status" value="1"/>
</dbReference>
<dbReference type="RefSeq" id="WP_078076278.1">
    <property type="nucleotide sequence ID" value="NZ_CP018047.1"/>
</dbReference>
<dbReference type="InterPro" id="IPR036182">
    <property type="entry name" value="PCuAC_sf"/>
</dbReference>
<dbReference type="AlphaFoldDB" id="A0A1U9QTY8"/>